<evidence type="ECO:0000313" key="1">
    <source>
        <dbReference type="EMBL" id="ORA71690.1"/>
    </source>
</evidence>
<accession>A0A1X0DIN2</accession>
<name>A0A1X0DIN2_MYCHE</name>
<dbReference type="EMBL" id="MVHR01000024">
    <property type="protein sequence ID" value="ORA71690.1"/>
    <property type="molecule type" value="Genomic_DNA"/>
</dbReference>
<gene>
    <name evidence="1" type="ORF">BST25_16105</name>
</gene>
<keyword evidence="2" id="KW-1185">Reference proteome</keyword>
<dbReference type="Proteomes" id="UP000192566">
    <property type="component" value="Unassembled WGS sequence"/>
</dbReference>
<organism evidence="1 2">
    <name type="scientific">Mycobacterium heidelbergense</name>
    <dbReference type="NCBI Taxonomy" id="53376"/>
    <lineage>
        <taxon>Bacteria</taxon>
        <taxon>Bacillati</taxon>
        <taxon>Actinomycetota</taxon>
        <taxon>Actinomycetes</taxon>
        <taxon>Mycobacteriales</taxon>
        <taxon>Mycobacteriaceae</taxon>
        <taxon>Mycobacterium</taxon>
        <taxon>Mycobacterium simiae complex</taxon>
    </lineage>
</organism>
<evidence type="ECO:0000313" key="2">
    <source>
        <dbReference type="Proteomes" id="UP000192566"/>
    </source>
</evidence>
<sequence>MSAAITANALAFDAAKWKVALRLARQGVAGSLALRSTIVAVPEGRNVVQARDPMSALISSYEEENADGNHGNGI</sequence>
<reference evidence="1 2" key="1">
    <citation type="submission" date="2017-02" db="EMBL/GenBank/DDBJ databases">
        <title>The new phylogeny of genus Mycobacterium.</title>
        <authorList>
            <person name="Tortoli E."/>
            <person name="Trovato A."/>
            <person name="Cirillo D.M."/>
        </authorList>
    </citation>
    <scope>NUCLEOTIDE SEQUENCE [LARGE SCALE GENOMIC DNA]</scope>
    <source>
        <strain evidence="1 2">DSM 44471</strain>
    </source>
</reference>
<dbReference type="AlphaFoldDB" id="A0A1X0DIN2"/>
<comment type="caution">
    <text evidence="1">The sequence shown here is derived from an EMBL/GenBank/DDBJ whole genome shotgun (WGS) entry which is preliminary data.</text>
</comment>
<protein>
    <submittedName>
        <fullName evidence="1">Uncharacterized protein</fullName>
    </submittedName>
</protein>
<proteinExistence type="predicted"/>